<reference evidence="2 3" key="1">
    <citation type="journal article" date="2010" name="Stand. Genomic Sci.">
        <title>Complete genome sequence of Thermaerobacter marianensis type strain (7p75a).</title>
        <authorList>
            <person name="Han C."/>
            <person name="Gu W."/>
            <person name="Zhang X."/>
            <person name="Lapidus A."/>
            <person name="Nolan M."/>
            <person name="Copeland A."/>
            <person name="Lucas S."/>
            <person name="Del Rio T.G."/>
            <person name="Tice H."/>
            <person name="Cheng J.F."/>
            <person name="Tapia R."/>
            <person name="Goodwin L."/>
            <person name="Pitluck S."/>
            <person name="Pagani I."/>
            <person name="Ivanova N."/>
            <person name="Mavromatis K."/>
            <person name="Mikhailova N."/>
            <person name="Pati A."/>
            <person name="Chen A."/>
            <person name="Palaniappan K."/>
            <person name="Land M."/>
            <person name="Hauser L."/>
            <person name="Chang Y.J."/>
            <person name="Jeffries C.D."/>
            <person name="Schneider S."/>
            <person name="Rohde M."/>
            <person name="Goker M."/>
            <person name="Pukall R."/>
            <person name="Woyke T."/>
            <person name="Bristow J."/>
            <person name="Eisen J.A."/>
            <person name="Markowitz V."/>
            <person name="Hugenholtz P."/>
            <person name="Kyrpides N.C."/>
            <person name="Klenk H.P."/>
            <person name="Detter J.C."/>
        </authorList>
    </citation>
    <scope>NUCLEOTIDE SEQUENCE [LARGE SCALE GENOMIC DNA]</scope>
    <source>
        <strain evidence="3">ATCC 700841 / DSM 12885 / JCM 10246 / 7p75a</strain>
    </source>
</reference>
<evidence type="ECO:0000313" key="2">
    <source>
        <dbReference type="EMBL" id="ADU51343.1"/>
    </source>
</evidence>
<dbReference type="RefSeq" id="WP_013495648.1">
    <property type="nucleotide sequence ID" value="NC_014831.1"/>
</dbReference>
<reference evidence="3" key="2">
    <citation type="journal article" date="2010" name="Stand. Genomic Sci.">
        <title>Complete genome sequence of Thermaerobacter marianensis type strain (7p75aT).</title>
        <authorList>
            <person name="Han C."/>
            <person name="Gu W."/>
            <person name="Zhang X."/>
            <person name="Lapidus A."/>
            <person name="Nolan M."/>
            <person name="Copeland A."/>
            <person name="Lucas S."/>
            <person name="Glavina Del Rio T."/>
            <person name="Tice H."/>
            <person name="Cheng J."/>
            <person name="Tapia R."/>
            <person name="Goodwin L."/>
            <person name="Pitluck S."/>
            <person name="Pagani I."/>
            <person name="Ivanova N."/>
            <person name="Mavromatis K."/>
            <person name="Mikhailova N."/>
            <person name="Pati A."/>
            <person name="Chen A."/>
            <person name="Palaniappan K."/>
            <person name="Land M."/>
            <person name="Hauser L."/>
            <person name="Chang Y."/>
            <person name="Jeffries C."/>
            <person name="Schneider S."/>
            <person name="Rohde M."/>
            <person name="Goker M."/>
            <person name="Pukall R."/>
            <person name="Woyke T."/>
            <person name="Bristow J."/>
            <person name="Eisen J."/>
            <person name="Markowitz V."/>
            <person name="Hugenholtz P."/>
            <person name="Kyrpides N."/>
            <person name="Klenk H."/>
            <person name="Detter J."/>
        </authorList>
    </citation>
    <scope>NUCLEOTIDE SEQUENCE [LARGE SCALE GENOMIC DNA]</scope>
    <source>
        <strain evidence="3">ATCC 700841 / DSM 12885 / JCM 10246 / 7p75a</strain>
    </source>
</reference>
<keyword evidence="3" id="KW-1185">Reference proteome</keyword>
<dbReference type="STRING" id="644966.Tmar_1230"/>
<gene>
    <name evidence="2" type="ordered locus">Tmar_1230</name>
</gene>
<sequence>MREFSVDLTARLPAPPGTRREEAAERASDLLSALEDHGRALGPVTWGHFDPPILGARFNVQAQDADVALEQAKAIFGDALRSIGYQGPLDLIEIQVEEVDPGGAASVDLCAAPVSV</sequence>
<name>E6SLB2_THEM7</name>
<evidence type="ECO:0000256" key="1">
    <source>
        <dbReference type="SAM" id="MobiDB-lite"/>
    </source>
</evidence>
<organism evidence="2 3">
    <name type="scientific">Thermaerobacter marianensis (strain ATCC 700841 / DSM 12885 / JCM 10246 / 7p75a)</name>
    <dbReference type="NCBI Taxonomy" id="644966"/>
    <lineage>
        <taxon>Bacteria</taxon>
        <taxon>Bacillati</taxon>
        <taxon>Bacillota</taxon>
        <taxon>Clostridia</taxon>
        <taxon>Eubacteriales</taxon>
        <taxon>Clostridiales Family XVII. Incertae Sedis</taxon>
        <taxon>Thermaerobacter</taxon>
    </lineage>
</organism>
<dbReference type="KEGG" id="tmr:Tmar_1230"/>
<evidence type="ECO:0000313" key="3">
    <source>
        <dbReference type="Proteomes" id="UP000008915"/>
    </source>
</evidence>
<dbReference type="HOGENOM" id="CLU_2095736_0_0_9"/>
<dbReference type="EMBL" id="CP002344">
    <property type="protein sequence ID" value="ADU51343.1"/>
    <property type="molecule type" value="Genomic_DNA"/>
</dbReference>
<feature type="region of interest" description="Disordered" evidence="1">
    <location>
        <begin position="1"/>
        <end position="24"/>
    </location>
</feature>
<dbReference type="Proteomes" id="UP000008915">
    <property type="component" value="Chromosome"/>
</dbReference>
<proteinExistence type="predicted"/>
<protein>
    <submittedName>
        <fullName evidence="2">Uncharacterized protein</fullName>
    </submittedName>
</protein>
<accession>E6SLB2</accession>
<dbReference type="AlphaFoldDB" id="E6SLB2"/>